<dbReference type="AlphaFoldDB" id="A0A9P5PR80"/>
<reference evidence="1" key="1">
    <citation type="submission" date="2020-11" db="EMBL/GenBank/DDBJ databases">
        <authorList>
            <consortium name="DOE Joint Genome Institute"/>
            <person name="Ahrendt S."/>
            <person name="Riley R."/>
            <person name="Andreopoulos W."/>
            <person name="Labutti K."/>
            <person name="Pangilinan J."/>
            <person name="Ruiz-Duenas F.J."/>
            <person name="Barrasa J.M."/>
            <person name="Sanchez-Garcia M."/>
            <person name="Camarero S."/>
            <person name="Miyauchi S."/>
            <person name="Serrano A."/>
            <person name="Linde D."/>
            <person name="Babiker R."/>
            <person name="Drula E."/>
            <person name="Ayuso-Fernandez I."/>
            <person name="Pacheco R."/>
            <person name="Padilla G."/>
            <person name="Ferreira P."/>
            <person name="Barriuso J."/>
            <person name="Kellner H."/>
            <person name="Castanera R."/>
            <person name="Alfaro M."/>
            <person name="Ramirez L."/>
            <person name="Pisabarro A.G."/>
            <person name="Kuo A."/>
            <person name="Tritt A."/>
            <person name="Lipzen A."/>
            <person name="He G."/>
            <person name="Yan M."/>
            <person name="Ng V."/>
            <person name="Cullen D."/>
            <person name="Martin F."/>
            <person name="Rosso M.-N."/>
            <person name="Henrissat B."/>
            <person name="Hibbett D."/>
            <person name="Martinez A.T."/>
            <person name="Grigoriev I.V."/>
        </authorList>
    </citation>
    <scope>NUCLEOTIDE SEQUENCE</scope>
    <source>
        <strain evidence="1">AH 40177</strain>
    </source>
</reference>
<sequence>MSATKELDRLVAAQPEENDIVMSDSASAAALSASWVVVPQDRERHAAPQGFAGMPSQDWEMNNLFPVVSFRFDLRPPTLSSTLTPSLVQLAKVLRLLYPTGVVIHFICKFMPSENRQWDELDTAGNSYHRSQLQLAPSLFQRQVPPVIHFLIRFDTSWHIGKVLLIRAGYMLSLVVAKRILASAFMTQAHFV</sequence>
<evidence type="ECO:0000313" key="1">
    <source>
        <dbReference type="EMBL" id="KAF9066515.1"/>
    </source>
</evidence>
<dbReference type="Proteomes" id="UP000772434">
    <property type="component" value="Unassembled WGS sequence"/>
</dbReference>
<organism evidence="1 2">
    <name type="scientific">Rhodocollybia butyracea</name>
    <dbReference type="NCBI Taxonomy" id="206335"/>
    <lineage>
        <taxon>Eukaryota</taxon>
        <taxon>Fungi</taxon>
        <taxon>Dikarya</taxon>
        <taxon>Basidiomycota</taxon>
        <taxon>Agaricomycotina</taxon>
        <taxon>Agaricomycetes</taxon>
        <taxon>Agaricomycetidae</taxon>
        <taxon>Agaricales</taxon>
        <taxon>Marasmiineae</taxon>
        <taxon>Omphalotaceae</taxon>
        <taxon>Rhodocollybia</taxon>
    </lineage>
</organism>
<dbReference type="EMBL" id="JADNRY010000086">
    <property type="protein sequence ID" value="KAF9066515.1"/>
    <property type="molecule type" value="Genomic_DNA"/>
</dbReference>
<accession>A0A9P5PR80</accession>
<proteinExistence type="predicted"/>
<comment type="caution">
    <text evidence="1">The sequence shown here is derived from an EMBL/GenBank/DDBJ whole genome shotgun (WGS) entry which is preliminary data.</text>
</comment>
<keyword evidence="2" id="KW-1185">Reference proteome</keyword>
<name>A0A9P5PR80_9AGAR</name>
<evidence type="ECO:0000313" key="2">
    <source>
        <dbReference type="Proteomes" id="UP000772434"/>
    </source>
</evidence>
<protein>
    <submittedName>
        <fullName evidence="1">Uncharacterized protein</fullName>
    </submittedName>
</protein>
<gene>
    <name evidence="1" type="ORF">BDP27DRAFT_1423764</name>
</gene>